<dbReference type="STRING" id="660517.SAMN04487946_105203"/>
<name>A0A1H3GJ97_9EURY</name>
<dbReference type="EMBL" id="FNPB01000005">
    <property type="protein sequence ID" value="SDY03386.1"/>
    <property type="molecule type" value="Genomic_DNA"/>
</dbReference>
<dbReference type="InterPro" id="IPR018383">
    <property type="entry name" value="UPF0324_pro"/>
</dbReference>
<dbReference type="GO" id="GO:0005886">
    <property type="term" value="C:plasma membrane"/>
    <property type="evidence" value="ECO:0007669"/>
    <property type="project" value="UniProtKB-SubCell"/>
</dbReference>
<keyword evidence="5 6" id="KW-0472">Membrane</keyword>
<evidence type="ECO:0000256" key="3">
    <source>
        <dbReference type="ARBA" id="ARBA00022692"/>
    </source>
</evidence>
<evidence type="ECO:0000256" key="2">
    <source>
        <dbReference type="ARBA" id="ARBA00022475"/>
    </source>
</evidence>
<accession>A0A1H3GJ97</accession>
<gene>
    <name evidence="7" type="ORF">SAMN04487946_105203</name>
</gene>
<feature type="transmembrane region" description="Helical" evidence="6">
    <location>
        <begin position="215"/>
        <end position="233"/>
    </location>
</feature>
<keyword evidence="2" id="KW-1003">Cell membrane</keyword>
<feature type="transmembrane region" description="Helical" evidence="6">
    <location>
        <begin position="281"/>
        <end position="297"/>
    </location>
</feature>
<comment type="subcellular location">
    <subcellularLocation>
        <location evidence="1">Cell membrane</location>
        <topology evidence="1">Multi-pass membrane protein</topology>
    </subcellularLocation>
</comment>
<keyword evidence="8" id="KW-1185">Reference proteome</keyword>
<dbReference type="Pfam" id="PF03601">
    <property type="entry name" value="Cons_hypoth698"/>
    <property type="match status" value="1"/>
</dbReference>
<dbReference type="PANTHER" id="PTHR30106:SF1">
    <property type="entry name" value="UPF0324 MEMBRANE PROTEIN FN0533"/>
    <property type="match status" value="1"/>
</dbReference>
<feature type="transmembrane region" description="Helical" evidence="6">
    <location>
        <begin position="181"/>
        <end position="203"/>
    </location>
</feature>
<feature type="transmembrane region" description="Helical" evidence="6">
    <location>
        <begin position="64"/>
        <end position="83"/>
    </location>
</feature>
<feature type="transmembrane region" description="Helical" evidence="6">
    <location>
        <begin position="35"/>
        <end position="52"/>
    </location>
</feature>
<evidence type="ECO:0000256" key="4">
    <source>
        <dbReference type="ARBA" id="ARBA00022989"/>
    </source>
</evidence>
<dbReference type="AlphaFoldDB" id="A0A1H3GJ97"/>
<reference evidence="8" key="1">
    <citation type="submission" date="2016-10" db="EMBL/GenBank/DDBJ databases">
        <authorList>
            <person name="Varghese N."/>
            <person name="Submissions S."/>
        </authorList>
    </citation>
    <scope>NUCLEOTIDE SEQUENCE [LARGE SCALE GENOMIC DNA]</scope>
    <source>
        <strain evidence="8">CGMCC 1.10118</strain>
    </source>
</reference>
<dbReference type="Proteomes" id="UP000199170">
    <property type="component" value="Unassembled WGS sequence"/>
</dbReference>
<feature type="transmembrane region" description="Helical" evidence="6">
    <location>
        <begin position="245"/>
        <end position="269"/>
    </location>
</feature>
<sequence>MNATNAVNTALGIGVLVLGAIGAKALGAVLPWPDPLLLAVVIGLLLGNVVGIPGRIEPGIQTHGLWLSAGIVLMGASVSLGALLDGGPIVLALVVGTVVLTVIVLEATARSVFEIREELGSLLAAGTGICGVSAIAAVAGSIDADEETIAYAAGTVLLFDAVTLALYPALGSALAVPEQVFGIWAGLSMFSTGPVVAAGFAYAEIAGQWATITKLGRNALIGLVVLVYAAYYARRGTDANAGAAALWAEFPTFVLGFLVLAVAATAGLLSAEQVQFLETTYDWLFLLAFVGLGTELRRSVFVRGGKAPVVVVLLTWAVVASVTLAVTWTLFG</sequence>
<proteinExistence type="predicted"/>
<keyword evidence="3 6" id="KW-0812">Transmembrane</keyword>
<dbReference type="PANTHER" id="PTHR30106">
    <property type="entry name" value="INNER MEMBRANE PROTEIN YEIH-RELATED"/>
    <property type="match status" value="1"/>
</dbReference>
<feature type="transmembrane region" description="Helical" evidence="6">
    <location>
        <begin position="148"/>
        <end position="169"/>
    </location>
</feature>
<dbReference type="OrthoDB" id="26684at2157"/>
<feature type="transmembrane region" description="Helical" evidence="6">
    <location>
        <begin position="89"/>
        <end position="107"/>
    </location>
</feature>
<evidence type="ECO:0000256" key="5">
    <source>
        <dbReference type="ARBA" id="ARBA00023136"/>
    </source>
</evidence>
<feature type="transmembrane region" description="Helical" evidence="6">
    <location>
        <begin position="119"/>
        <end position="142"/>
    </location>
</feature>
<dbReference type="RefSeq" id="WP_089767023.1">
    <property type="nucleotide sequence ID" value="NZ_FNPB01000005.1"/>
</dbReference>
<evidence type="ECO:0000313" key="8">
    <source>
        <dbReference type="Proteomes" id="UP000199170"/>
    </source>
</evidence>
<keyword evidence="4 6" id="KW-1133">Transmembrane helix</keyword>
<evidence type="ECO:0000256" key="1">
    <source>
        <dbReference type="ARBA" id="ARBA00004651"/>
    </source>
</evidence>
<protein>
    <submittedName>
        <fullName evidence="7">Conserved hypothetical integral membrane protein</fullName>
    </submittedName>
</protein>
<organism evidence="7 8">
    <name type="scientific">Halobellus clavatus</name>
    <dbReference type="NCBI Taxonomy" id="660517"/>
    <lineage>
        <taxon>Archaea</taxon>
        <taxon>Methanobacteriati</taxon>
        <taxon>Methanobacteriota</taxon>
        <taxon>Stenosarchaea group</taxon>
        <taxon>Halobacteria</taxon>
        <taxon>Halobacteriales</taxon>
        <taxon>Haloferacaceae</taxon>
        <taxon>Halobellus</taxon>
    </lineage>
</organism>
<evidence type="ECO:0000313" key="7">
    <source>
        <dbReference type="EMBL" id="SDY03386.1"/>
    </source>
</evidence>
<evidence type="ECO:0000256" key="6">
    <source>
        <dbReference type="SAM" id="Phobius"/>
    </source>
</evidence>
<feature type="transmembrane region" description="Helical" evidence="6">
    <location>
        <begin position="309"/>
        <end position="331"/>
    </location>
</feature>